<protein>
    <recommendedName>
        <fullName evidence="1">SET domain-containing protein</fullName>
    </recommendedName>
</protein>
<gene>
    <name evidence="2" type="ORF">LCGC14_1534000</name>
</gene>
<dbReference type="InterPro" id="IPR046341">
    <property type="entry name" value="SET_dom_sf"/>
</dbReference>
<accession>A0A0F9JFW9</accession>
<dbReference type="SUPFAM" id="SSF82199">
    <property type="entry name" value="SET domain"/>
    <property type="match status" value="1"/>
</dbReference>
<evidence type="ECO:0000259" key="1">
    <source>
        <dbReference type="PROSITE" id="PS50280"/>
    </source>
</evidence>
<comment type="caution">
    <text evidence="2">The sequence shown here is derived from an EMBL/GenBank/DDBJ whole genome shotgun (WGS) entry which is preliminary data.</text>
</comment>
<name>A0A0F9JFW9_9ZZZZ</name>
<proteinExistence type="predicted"/>
<feature type="domain" description="SET" evidence="1">
    <location>
        <begin position="5"/>
        <end position="96"/>
    </location>
</feature>
<dbReference type="InterPro" id="IPR001214">
    <property type="entry name" value="SET_dom"/>
</dbReference>
<dbReference type="Gene3D" id="2.170.270.10">
    <property type="entry name" value="SET domain"/>
    <property type="match status" value="1"/>
</dbReference>
<dbReference type="AlphaFoldDB" id="A0A0F9JFW9"/>
<reference evidence="2" key="1">
    <citation type="journal article" date="2015" name="Nature">
        <title>Complex archaea that bridge the gap between prokaryotes and eukaryotes.</title>
        <authorList>
            <person name="Spang A."/>
            <person name="Saw J.H."/>
            <person name="Jorgensen S.L."/>
            <person name="Zaremba-Niedzwiedzka K."/>
            <person name="Martijn J."/>
            <person name="Lind A.E."/>
            <person name="van Eijk R."/>
            <person name="Schleper C."/>
            <person name="Guy L."/>
            <person name="Ettema T.J."/>
        </authorList>
    </citation>
    <scope>NUCLEOTIDE SEQUENCE</scope>
</reference>
<evidence type="ECO:0000313" key="2">
    <source>
        <dbReference type="EMBL" id="KKM61211.1"/>
    </source>
</evidence>
<sequence length="102" mass="11756">MKLSEKVRIDKSRIDGNGCFSNIVIRAGEFIGTFEGYTPKRESKFVLYCVNGSCRRGTNKLRCLNHDDFPNATFNGYRLYAIEDIYPDDEITIDYGPMWNVD</sequence>
<dbReference type="SMART" id="SM00317">
    <property type="entry name" value="SET"/>
    <property type="match status" value="1"/>
</dbReference>
<organism evidence="2">
    <name type="scientific">marine sediment metagenome</name>
    <dbReference type="NCBI Taxonomy" id="412755"/>
    <lineage>
        <taxon>unclassified sequences</taxon>
        <taxon>metagenomes</taxon>
        <taxon>ecological metagenomes</taxon>
    </lineage>
</organism>
<dbReference type="EMBL" id="LAZR01011527">
    <property type="protein sequence ID" value="KKM61211.1"/>
    <property type="molecule type" value="Genomic_DNA"/>
</dbReference>
<dbReference type="Pfam" id="PF00856">
    <property type="entry name" value="SET"/>
    <property type="match status" value="1"/>
</dbReference>
<dbReference type="PROSITE" id="PS50280">
    <property type="entry name" value="SET"/>
    <property type="match status" value="1"/>
</dbReference>